<dbReference type="NCBIfam" id="NF003768">
    <property type="entry name" value="PRK05365.1"/>
    <property type="match status" value="1"/>
</dbReference>
<dbReference type="Gene3D" id="3.40.109.10">
    <property type="entry name" value="NADH Oxidase"/>
    <property type="match status" value="1"/>
</dbReference>
<evidence type="ECO:0000256" key="5">
    <source>
        <dbReference type="HAMAP-Rule" id="MF_01204"/>
    </source>
</evidence>
<dbReference type="PANTHER" id="PTHR43543:SF1">
    <property type="entry name" value="MALONIC SEMIALDEHYDE REDUCTASE RUTE-RELATED"/>
    <property type="match status" value="1"/>
</dbReference>
<evidence type="ECO:0000313" key="7">
    <source>
        <dbReference type="EMBL" id="KIL98034.1"/>
    </source>
</evidence>
<dbReference type="RefSeq" id="WP_009870387.1">
    <property type="nucleotide sequence ID" value="NZ_JXSL01000030.1"/>
</dbReference>
<dbReference type="InterPro" id="IPR023936">
    <property type="entry name" value="RutE-like"/>
</dbReference>
<dbReference type="CDD" id="cd02148">
    <property type="entry name" value="RutE-like"/>
    <property type="match status" value="1"/>
</dbReference>
<dbReference type="SUPFAM" id="SSF55469">
    <property type="entry name" value="FMN-dependent nitroreductase-like"/>
    <property type="match status" value="1"/>
</dbReference>
<dbReference type="EC" id="1.-.-.-" evidence="5"/>
<dbReference type="PANTHER" id="PTHR43543">
    <property type="entry name" value="MALONIC SEMIALDEHYDE REDUCTASE RUTE-RELATED"/>
    <property type="match status" value="1"/>
</dbReference>
<keyword evidence="1 5" id="KW-0285">Flavoprotein</keyword>
<evidence type="ECO:0000256" key="4">
    <source>
        <dbReference type="ARBA" id="ARBA00023002"/>
    </source>
</evidence>
<sequence>MSGDLDQATMDRLFAKARTYSKFTKAPVSDDLLRQAWDLARMGPTSVNCQPMRVVFVRSSAAKERLKPALAPGNLDKTMAAPVTAIIAHDMEFYEQLPKLFPHADARAWFVGNEAMIQSTAFRNGTLQGAYFILALRAIGLDCGPMSGFDNAKLDEAFFKGTTLRSNFLVNIGHGDAAGLYPRGPRLDFDEACRVE</sequence>
<name>A0A0C2YEA4_PARME</name>
<comment type="similarity">
    <text evidence="5">Belongs to the nitroreductase family. HadB/RutE subfamily.</text>
</comment>
<dbReference type="Proteomes" id="UP000031971">
    <property type="component" value="Unassembled WGS sequence"/>
</dbReference>
<reference evidence="7 8" key="1">
    <citation type="submission" date="2015-01" db="EMBL/GenBank/DDBJ databases">
        <title>Genome Sequence of Magnetospirillum magnetotacticum Strain MS-1.</title>
        <authorList>
            <person name="Marinov G.K."/>
            <person name="Smalley M.D."/>
            <person name="DeSalvo G."/>
        </authorList>
    </citation>
    <scope>NUCLEOTIDE SEQUENCE [LARGE SCALE GENOMIC DNA]</scope>
    <source>
        <strain evidence="7 8">MS-1</strain>
    </source>
</reference>
<keyword evidence="8" id="KW-1185">Reference proteome</keyword>
<evidence type="ECO:0000256" key="2">
    <source>
        <dbReference type="ARBA" id="ARBA00022643"/>
    </source>
</evidence>
<dbReference type="InterPro" id="IPR029479">
    <property type="entry name" value="Nitroreductase"/>
</dbReference>
<feature type="domain" description="Nitroreductase" evidence="6">
    <location>
        <begin position="18"/>
        <end position="158"/>
    </location>
</feature>
<evidence type="ECO:0000256" key="1">
    <source>
        <dbReference type="ARBA" id="ARBA00022630"/>
    </source>
</evidence>
<dbReference type="AlphaFoldDB" id="A0A0C2YEA4"/>
<dbReference type="OrthoDB" id="9784375at2"/>
<keyword evidence="4 5" id="KW-0560">Oxidoreductase</keyword>
<comment type="cofactor">
    <cofactor evidence="5">
        <name>FMN</name>
        <dbReference type="ChEBI" id="CHEBI:58210"/>
    </cofactor>
</comment>
<accession>A0A0C2YEA4</accession>
<evidence type="ECO:0000259" key="6">
    <source>
        <dbReference type="Pfam" id="PF00881"/>
    </source>
</evidence>
<evidence type="ECO:0000313" key="8">
    <source>
        <dbReference type="Proteomes" id="UP000031971"/>
    </source>
</evidence>
<dbReference type="HAMAP" id="MF_01204">
    <property type="entry name" value="Oxidoreductase_RutE_HadB"/>
    <property type="match status" value="1"/>
</dbReference>
<gene>
    <name evidence="7" type="ORF">CCC_01095</name>
</gene>
<dbReference type="GO" id="GO:0016491">
    <property type="term" value="F:oxidoreductase activity"/>
    <property type="evidence" value="ECO:0007669"/>
    <property type="project" value="UniProtKB-UniRule"/>
</dbReference>
<dbReference type="EMBL" id="JXSL01000030">
    <property type="protein sequence ID" value="KIL98034.1"/>
    <property type="molecule type" value="Genomic_DNA"/>
</dbReference>
<keyword evidence="3 5" id="KW-0521">NADP</keyword>
<evidence type="ECO:0000256" key="3">
    <source>
        <dbReference type="ARBA" id="ARBA00022857"/>
    </source>
</evidence>
<dbReference type="InterPro" id="IPR050461">
    <property type="entry name" value="Nitroreductase_HadB/RutE"/>
</dbReference>
<organism evidence="7 8">
    <name type="scientific">Paramagnetospirillum magnetotacticum MS-1</name>
    <dbReference type="NCBI Taxonomy" id="272627"/>
    <lineage>
        <taxon>Bacteria</taxon>
        <taxon>Pseudomonadati</taxon>
        <taxon>Pseudomonadota</taxon>
        <taxon>Alphaproteobacteria</taxon>
        <taxon>Rhodospirillales</taxon>
        <taxon>Magnetospirillaceae</taxon>
        <taxon>Paramagnetospirillum</taxon>
    </lineage>
</organism>
<keyword evidence="5" id="KW-0520">NAD</keyword>
<comment type="caution">
    <text evidence="7">The sequence shown here is derived from an EMBL/GenBank/DDBJ whole genome shotgun (WGS) entry which is preliminary data.</text>
</comment>
<dbReference type="InterPro" id="IPR000415">
    <property type="entry name" value="Nitroreductase-like"/>
</dbReference>
<keyword evidence="2 5" id="KW-0288">FMN</keyword>
<dbReference type="STRING" id="272627.CCC_01095"/>
<protein>
    <recommendedName>
        <fullName evidence="5">Putative NADH dehydrogenase/NAD(P)H nitroreductase CCC_01095</fullName>
        <ecNumber evidence="5">1.-.-.-</ecNumber>
    </recommendedName>
</protein>
<proteinExistence type="inferred from homology"/>
<dbReference type="Pfam" id="PF00881">
    <property type="entry name" value="Nitroreductase"/>
    <property type="match status" value="1"/>
</dbReference>